<feature type="region of interest" description="Disordered" evidence="1">
    <location>
        <begin position="599"/>
        <end position="632"/>
    </location>
</feature>
<feature type="region of interest" description="Disordered" evidence="1">
    <location>
        <begin position="492"/>
        <end position="528"/>
    </location>
</feature>
<reference evidence="2 3" key="1">
    <citation type="journal article" date="2018" name="Cell">
        <title>The Chara Genome: Secondary Complexity and Implications for Plant Terrestrialization.</title>
        <authorList>
            <person name="Nishiyama T."/>
            <person name="Sakayama H."/>
            <person name="Vries J.D."/>
            <person name="Buschmann H."/>
            <person name="Saint-Marcoux D."/>
            <person name="Ullrich K.K."/>
            <person name="Haas F.B."/>
            <person name="Vanderstraeten L."/>
            <person name="Becker D."/>
            <person name="Lang D."/>
            <person name="Vosolsobe S."/>
            <person name="Rombauts S."/>
            <person name="Wilhelmsson P.K.I."/>
            <person name="Janitza P."/>
            <person name="Kern R."/>
            <person name="Heyl A."/>
            <person name="Rumpler F."/>
            <person name="Villalobos L.I.A.C."/>
            <person name="Clay J.M."/>
            <person name="Skokan R."/>
            <person name="Toyoda A."/>
            <person name="Suzuki Y."/>
            <person name="Kagoshima H."/>
            <person name="Schijlen E."/>
            <person name="Tajeshwar N."/>
            <person name="Catarino B."/>
            <person name="Hetherington A.J."/>
            <person name="Saltykova A."/>
            <person name="Bonnot C."/>
            <person name="Breuninger H."/>
            <person name="Symeonidi A."/>
            <person name="Radhakrishnan G.V."/>
            <person name="Van Nieuwerburgh F."/>
            <person name="Deforce D."/>
            <person name="Chang C."/>
            <person name="Karol K.G."/>
            <person name="Hedrich R."/>
            <person name="Ulvskov P."/>
            <person name="Glockner G."/>
            <person name="Delwiche C.F."/>
            <person name="Petrasek J."/>
            <person name="Van de Peer Y."/>
            <person name="Friml J."/>
            <person name="Beilby M."/>
            <person name="Dolan L."/>
            <person name="Kohara Y."/>
            <person name="Sugano S."/>
            <person name="Fujiyama A."/>
            <person name="Delaux P.-M."/>
            <person name="Quint M."/>
            <person name="TheiBen G."/>
            <person name="Hagemann M."/>
            <person name="Harholt J."/>
            <person name="Dunand C."/>
            <person name="Zachgo S."/>
            <person name="Langdale J."/>
            <person name="Maumus F."/>
            <person name="Straeten D.V.D."/>
            <person name="Gould S.B."/>
            <person name="Rensing S.A."/>
        </authorList>
    </citation>
    <scope>NUCLEOTIDE SEQUENCE [LARGE SCALE GENOMIC DNA]</scope>
    <source>
        <strain evidence="2 3">S276</strain>
    </source>
</reference>
<dbReference type="Pfam" id="PF12014">
    <property type="entry name" value="Cyclin_D1_bind"/>
    <property type="match status" value="1"/>
</dbReference>
<dbReference type="OMA" id="KYGHWHE"/>
<gene>
    <name evidence="2" type="ORF">CBR_g74639</name>
</gene>
<feature type="compositionally biased region" description="Basic and acidic residues" evidence="1">
    <location>
        <begin position="519"/>
        <end position="528"/>
    </location>
</feature>
<dbReference type="OrthoDB" id="722566at2759"/>
<dbReference type="GO" id="GO:0010343">
    <property type="term" value="P:singlet oxygen-mediated programmed cell death"/>
    <property type="evidence" value="ECO:0007669"/>
    <property type="project" value="InterPro"/>
</dbReference>
<protein>
    <submittedName>
        <fullName evidence="2">Uncharacterized protein</fullName>
    </submittedName>
</protein>
<dbReference type="Proteomes" id="UP000265515">
    <property type="component" value="Unassembled WGS sequence"/>
</dbReference>
<comment type="caution">
    <text evidence="2">The sequence shown here is derived from an EMBL/GenBank/DDBJ whole genome shotgun (WGS) entry which is preliminary data.</text>
</comment>
<feature type="compositionally biased region" description="Low complexity" evidence="1">
    <location>
        <begin position="224"/>
        <end position="238"/>
    </location>
</feature>
<name>A0A388KA60_CHABU</name>
<organism evidence="2 3">
    <name type="scientific">Chara braunii</name>
    <name type="common">Braun's stonewort</name>
    <dbReference type="NCBI Taxonomy" id="69332"/>
    <lineage>
        <taxon>Eukaryota</taxon>
        <taxon>Viridiplantae</taxon>
        <taxon>Streptophyta</taxon>
        <taxon>Charophyceae</taxon>
        <taxon>Charales</taxon>
        <taxon>Characeae</taxon>
        <taxon>Chara</taxon>
    </lineage>
</organism>
<evidence type="ECO:0000313" key="2">
    <source>
        <dbReference type="EMBL" id="GBG66952.1"/>
    </source>
</evidence>
<dbReference type="PANTHER" id="PTHR33917">
    <property type="entry name" value="PROTEIN EXECUTER 1, CHLOROPLASTIC"/>
    <property type="match status" value="1"/>
</dbReference>
<sequence>MALVRTSSSCMIGGLASEGLHGGCSLGVGAGGSSVGCWGTNHVLTRWERRGPAAACDESLIHIGRAGNVRCGKKAGKSGSARAAETIGSFTSRRHLGHVSSLRATAGAGASCSACSSSSVAAFDKRGTRVGGGGGEGITAAKNHAGDVFTPKGGNNRGLRKAGRSNRYCRCEAGRDGGSGDADHGEGDAGKSSGSGTTKDGGREGGNLPAGFSSTSREREESSSPESGWEVPSSTVAKKGGGGVGGEGGEVVAGGGPPPLDGVSKMREGIWDMMSVTSKRLQQQMDALRGKTASVVEGGGCAGNEEEEEGQSEWERWQSVFGEVEERDTLVKALKMQMQLAVEREDYSEAAKLKEAIKGCQENNAVDDIMEGLKRALAEERYSDAAKLRDEGFAGLVGWWAGIAEGTNDPYGRIIKISPSQGRFVGRSYTPRQLAAAAEGTPVLEIYVTKDGGNLRSQAVYLQRESGISVEQIGGEAMAEFDDGAEIGFELDRVEEDEESGGDIEGISREEMDGEDEESKGKSPVKWDADTKKELSRILNYLKKRLPDIKVKMFHVVNPGGSDSDLPKIIEKLMGNGNGADDEGGPDMADIASKLEELETENEGGLIDGKHEEDTGEEEGFLRETEEADEKKGSPIRLVVGALHSTGNDSMRSAPQRVEAKIEKLGRDSFAFRLVNDATSSSGSESSMWTSGPEGWKVAALAAQASADIMPDDVARVMFNMDKAAVKVSKEQVAREIGDMFKLALAGSRRKGLAKSTLFQRMNVADANRDPLSGIYIGAFGPHGPEVVQLRRCYGRWPEEPFHNWAVLRGVSDSGPPADESDGPYEYVEAVKLTGDLNVPAGQVTFRARIGKDKRLPHRGIYPEELGVVARYKGQGRLAEPGFKNPRWVDGELVQLNGKGGPVTSDAELGFVFSVPGERHILVLFNRLKLEE</sequence>
<evidence type="ECO:0000313" key="3">
    <source>
        <dbReference type="Proteomes" id="UP000265515"/>
    </source>
</evidence>
<dbReference type="InterPro" id="IPR044680">
    <property type="entry name" value="EX1/2"/>
</dbReference>
<dbReference type="STRING" id="69332.A0A388KA60"/>
<dbReference type="Gramene" id="GBG66952">
    <property type="protein sequence ID" value="GBG66952"/>
    <property type="gene ID" value="CBR_g74639"/>
</dbReference>
<dbReference type="EMBL" id="BFEA01000081">
    <property type="protein sequence ID" value="GBG66952.1"/>
    <property type="molecule type" value="Genomic_DNA"/>
</dbReference>
<proteinExistence type="predicted"/>
<dbReference type="GO" id="GO:0042651">
    <property type="term" value="C:thylakoid membrane"/>
    <property type="evidence" value="ECO:0007669"/>
    <property type="project" value="TreeGrafter"/>
</dbReference>
<feature type="compositionally biased region" description="Gly residues" evidence="1">
    <location>
        <begin position="239"/>
        <end position="255"/>
    </location>
</feature>
<evidence type="ECO:0000256" key="1">
    <source>
        <dbReference type="SAM" id="MobiDB-lite"/>
    </source>
</evidence>
<feature type="compositionally biased region" description="Basic and acidic residues" evidence="1">
    <location>
        <begin position="620"/>
        <end position="632"/>
    </location>
</feature>
<accession>A0A388KA60</accession>
<feature type="region of interest" description="Disordered" evidence="1">
    <location>
        <begin position="134"/>
        <end position="265"/>
    </location>
</feature>
<feature type="compositionally biased region" description="Acidic residues" evidence="1">
    <location>
        <begin position="493"/>
        <end position="502"/>
    </location>
</feature>
<dbReference type="AlphaFoldDB" id="A0A388KA60"/>
<keyword evidence="3" id="KW-1185">Reference proteome</keyword>
<dbReference type="PANTHER" id="PTHR33917:SF3">
    <property type="entry name" value="PROTEIN EXECUTER 1, CHLOROPLASTIC"/>
    <property type="match status" value="1"/>
</dbReference>